<accession>A0A401IRZ3</accession>
<evidence type="ECO:0000313" key="2">
    <source>
        <dbReference type="EMBL" id="GBG94274.1"/>
    </source>
</evidence>
<evidence type="ECO:0000313" key="3">
    <source>
        <dbReference type="Proteomes" id="UP000286848"/>
    </source>
</evidence>
<sequence length="728" mass="81270">MQLRSKEEAILYFGGIFPEYVRNATYQQAAVPAAQGIFTRQERQHLKNEYALNLLDPRVLQIDGSHYLAEPQLQKKYLDFCQRTKQQWLATQAESGSDEYVKKINASLNGVLGTEQIKRGALATFADVLADPFEPRVWQSYLSALPLLVKNDPKLDVGKIAPELNLLAALKPVYAETPQLLAPVVVSLLGPDELFDQAIGSRPELKASDNYLFYQPSRLLALVLAYFAPKDTQAAEHALLTLLLNQARHVLRGDLLSQPGYFPGSPNKNQAAAAFFADHPELTVLGFPVNSSGELDRILTDFAINSSLVQDLGQQTAFGSSAAFCSTQVCPTNLLTQADLDTLDQAVKTSELTEVQARLNAAGYQRLTTYLSTGTNLLAEQKSLLLTTLQKMASSSYQPHLSPRSHKDPGKKEAWQQAVNEKGSQESQQTASSSQPASPGGGGKIGLSGGDVFELNQRYFDQLSKSGQSQQKNRAEQMARQLLALTSDAVREAQVEFPGIDYSKYGGRLQQLKYQLRPARPLPPLRLELSKLQRDLAKNSKIEWYRRHYAFPERLDMAHISQKKQPSSELDVYVDVSGSISSRQLSKILSVLRQTALEGQSFSVRLFANTLADPVFFRARRSAFAGDFARLQEQLAHFSSSGTDLRPVFEAIVSQPQATHVIISDFCFELADLTEYQRRLRTSKVIFMNLYRSNEERMYQNQMPAIQQLVRQQPRNLKLLSLANYTLN</sequence>
<organism evidence="2 3">
    <name type="scientific">Ligilactobacillus salitolerans</name>
    <dbReference type="NCBI Taxonomy" id="1808352"/>
    <lineage>
        <taxon>Bacteria</taxon>
        <taxon>Bacillati</taxon>
        <taxon>Bacillota</taxon>
        <taxon>Bacilli</taxon>
        <taxon>Lactobacillales</taxon>
        <taxon>Lactobacillaceae</taxon>
        <taxon>Ligilactobacillus</taxon>
    </lineage>
</organism>
<feature type="compositionally biased region" description="Low complexity" evidence="1">
    <location>
        <begin position="425"/>
        <end position="438"/>
    </location>
</feature>
<reference evidence="2 3" key="1">
    <citation type="journal article" date="2019" name="Int. J. Syst. Evol. Microbiol.">
        <title>Lactobacillus salitolerans sp. nov., a novel lactic acid bacterium isolated from spent mushroom substrates.</title>
        <authorList>
            <person name="Tohno M."/>
            <person name="Tanizawa Y."/>
            <person name="Kojima Y."/>
            <person name="Sakamoto M."/>
            <person name="Nakamura Y."/>
            <person name="Ohkuma M."/>
            <person name="Kobayashi H."/>
        </authorList>
    </citation>
    <scope>NUCLEOTIDE SEQUENCE [LARGE SCALE GENOMIC DNA]</scope>
    <source>
        <strain evidence="2 3">YK43</strain>
    </source>
</reference>
<dbReference type="OrthoDB" id="2327163at2"/>
<keyword evidence="3" id="KW-1185">Reference proteome</keyword>
<feature type="compositionally biased region" description="Basic and acidic residues" evidence="1">
    <location>
        <begin position="405"/>
        <end position="414"/>
    </location>
</feature>
<gene>
    <name evidence="2" type="ORF">LFYK43_07330</name>
</gene>
<name>A0A401IRZ3_9LACO</name>
<dbReference type="RefSeq" id="WP_124975523.1">
    <property type="nucleotide sequence ID" value="NZ_BFFP01000008.1"/>
</dbReference>
<proteinExistence type="predicted"/>
<dbReference type="Proteomes" id="UP000286848">
    <property type="component" value="Unassembled WGS sequence"/>
</dbReference>
<evidence type="ECO:0000256" key="1">
    <source>
        <dbReference type="SAM" id="MobiDB-lite"/>
    </source>
</evidence>
<protein>
    <submittedName>
        <fullName evidence="2">Uncharacterized protein</fullName>
    </submittedName>
</protein>
<dbReference type="EMBL" id="BFFP01000008">
    <property type="protein sequence ID" value="GBG94274.1"/>
    <property type="molecule type" value="Genomic_DNA"/>
</dbReference>
<comment type="caution">
    <text evidence="2">The sequence shown here is derived from an EMBL/GenBank/DDBJ whole genome shotgun (WGS) entry which is preliminary data.</text>
</comment>
<dbReference type="AlphaFoldDB" id="A0A401IRZ3"/>
<feature type="region of interest" description="Disordered" evidence="1">
    <location>
        <begin position="396"/>
        <end position="447"/>
    </location>
</feature>